<gene>
    <name evidence="2" type="ORF">ESN35_10290</name>
</gene>
<organism evidence="2 3">
    <name type="scientific">Bifidobacterium pullorum subsp. gallinarum</name>
    <dbReference type="NCBI Taxonomy" id="78344"/>
    <lineage>
        <taxon>Bacteria</taxon>
        <taxon>Bacillati</taxon>
        <taxon>Actinomycetota</taxon>
        <taxon>Actinomycetes</taxon>
        <taxon>Bifidobacteriales</taxon>
        <taxon>Bifidobacteriaceae</taxon>
        <taxon>Bifidobacterium</taxon>
    </lineage>
</organism>
<accession>A0A4P6DVE5</accession>
<dbReference type="GO" id="GO:0004622">
    <property type="term" value="F:phosphatidylcholine lysophospholipase activity"/>
    <property type="evidence" value="ECO:0007669"/>
    <property type="project" value="TreeGrafter"/>
</dbReference>
<dbReference type="KEGG" id="bgx:ESN35_10290"/>
<dbReference type="AlphaFoldDB" id="A0A4P6DVE5"/>
<evidence type="ECO:0000313" key="3">
    <source>
        <dbReference type="Proteomes" id="UP000293589"/>
    </source>
</evidence>
<dbReference type="InterPro" id="IPR013830">
    <property type="entry name" value="SGNH_hydro"/>
</dbReference>
<evidence type="ECO:0000259" key="1">
    <source>
        <dbReference type="Pfam" id="PF13472"/>
    </source>
</evidence>
<sequence>MLTLEKNARIVFAGDSITDAGRDRTAEPGGWGFGTGYVNQIHCLLSAIYPDYELVTINSGVSGDDIVMMAERWQRDVLDLEPDYVSVLIGVNDVWRHFDQPFWKPKRHGIDVYEQVYEDLIERTLPHVKGMIIVGPFMYEANQQEPMRAMVSRFAECARRLAERHGLPYVDVQSAIDRYLTRQHTCIVSQDRVHPYERGAVLITREWLRAVGFDWEREAIDD</sequence>
<proteinExistence type="predicted"/>
<dbReference type="SUPFAM" id="SSF52266">
    <property type="entry name" value="SGNH hydrolase"/>
    <property type="match status" value="1"/>
</dbReference>
<dbReference type="PANTHER" id="PTHR30383">
    <property type="entry name" value="THIOESTERASE 1/PROTEASE 1/LYSOPHOSPHOLIPASE L1"/>
    <property type="match status" value="1"/>
</dbReference>
<reference evidence="2 3" key="1">
    <citation type="submission" date="2019-01" db="EMBL/GenBank/DDBJ databases">
        <title>Complete genome sequence of Bifidobacterium gallinarum CACC 514.</title>
        <authorList>
            <person name="Jung M."/>
        </authorList>
    </citation>
    <scope>NUCLEOTIDE SEQUENCE [LARGE SCALE GENOMIC DNA]</scope>
    <source>
        <strain evidence="2 3">CACC 514</strain>
    </source>
</reference>
<dbReference type="PANTHER" id="PTHR30383:SF5">
    <property type="entry name" value="SGNH HYDROLASE-TYPE ESTERASE DOMAIN-CONTAINING PROTEIN"/>
    <property type="match status" value="1"/>
</dbReference>
<dbReference type="CDD" id="cd01834">
    <property type="entry name" value="SGNH_hydrolase_like_2"/>
    <property type="match status" value="1"/>
</dbReference>
<dbReference type="RefSeq" id="WP_129238208.1">
    <property type="nucleotide sequence ID" value="NZ_CP035464.1"/>
</dbReference>
<dbReference type="InterPro" id="IPR051532">
    <property type="entry name" value="Ester_Hydrolysis_Enzymes"/>
</dbReference>
<dbReference type="EMBL" id="CP035464">
    <property type="protein sequence ID" value="QAY33736.1"/>
    <property type="molecule type" value="Genomic_DNA"/>
</dbReference>
<dbReference type="Proteomes" id="UP000293589">
    <property type="component" value="Chromosome"/>
</dbReference>
<dbReference type="Gene3D" id="3.40.50.1110">
    <property type="entry name" value="SGNH hydrolase"/>
    <property type="match status" value="1"/>
</dbReference>
<evidence type="ECO:0000313" key="2">
    <source>
        <dbReference type="EMBL" id="QAY33736.1"/>
    </source>
</evidence>
<feature type="domain" description="SGNH hydrolase-type esterase" evidence="1">
    <location>
        <begin position="12"/>
        <end position="199"/>
    </location>
</feature>
<dbReference type="InterPro" id="IPR036514">
    <property type="entry name" value="SGNH_hydro_sf"/>
</dbReference>
<protein>
    <submittedName>
        <fullName evidence="2">Lipolytic protein</fullName>
    </submittedName>
</protein>
<name>A0A4P6DVE5_9BIFI</name>
<dbReference type="Pfam" id="PF13472">
    <property type="entry name" value="Lipase_GDSL_2"/>
    <property type="match status" value="1"/>
</dbReference>